<dbReference type="InterPro" id="IPR050383">
    <property type="entry name" value="GlyoxalaseI/FosfomycinResist"/>
</dbReference>
<dbReference type="Pfam" id="PF00903">
    <property type="entry name" value="Glyoxalase"/>
    <property type="match status" value="1"/>
</dbReference>
<gene>
    <name evidence="2" type="ORF">KME60_27400</name>
</gene>
<reference evidence="2" key="1">
    <citation type="submission" date="2021-05" db="EMBL/GenBank/DDBJ databases">
        <authorList>
            <person name="Pietrasiak N."/>
            <person name="Ward R."/>
            <person name="Stajich J.E."/>
            <person name="Kurbessoian T."/>
        </authorList>
    </citation>
    <scope>NUCLEOTIDE SEQUENCE</scope>
    <source>
        <strain evidence="2">GSE-NOS-MK-12-04C</strain>
    </source>
</reference>
<feature type="domain" description="VOC" evidence="1">
    <location>
        <begin position="6"/>
        <end position="126"/>
    </location>
</feature>
<dbReference type="EMBL" id="JAHHGZ010000038">
    <property type="protein sequence ID" value="MBW4671047.1"/>
    <property type="molecule type" value="Genomic_DNA"/>
</dbReference>
<dbReference type="SUPFAM" id="SSF54593">
    <property type="entry name" value="Glyoxalase/Bleomycin resistance protein/Dihydroxybiphenyl dioxygenase"/>
    <property type="match status" value="1"/>
</dbReference>
<dbReference type="AlphaFoldDB" id="A0A951QU46"/>
<sequence>MMKIERIDHLVLTVNNTEVTCNFYCCVLGMQVVTFGNCRKALQFGCQKINLHEFGNEFEPKANHPTRGSVDICFITNTLLSQVQEHISACGVKIIADPVTRTGAIGAIESIYLRDPDGNLIEVSNYWNSNQTY</sequence>
<dbReference type="InterPro" id="IPR004360">
    <property type="entry name" value="Glyas_Fos-R_dOase_dom"/>
</dbReference>
<name>A0A951QU46_9CYAN</name>
<proteinExistence type="predicted"/>
<evidence type="ECO:0000313" key="3">
    <source>
        <dbReference type="Proteomes" id="UP000729701"/>
    </source>
</evidence>
<dbReference type="PROSITE" id="PS51819">
    <property type="entry name" value="VOC"/>
    <property type="match status" value="1"/>
</dbReference>
<dbReference type="InterPro" id="IPR029068">
    <property type="entry name" value="Glyas_Bleomycin-R_OHBP_Dase"/>
</dbReference>
<dbReference type="PANTHER" id="PTHR21366:SF14">
    <property type="entry name" value="GLYOXALASE DOMAIN-CONTAINING PROTEIN 5"/>
    <property type="match status" value="1"/>
</dbReference>
<dbReference type="Proteomes" id="UP000729701">
    <property type="component" value="Unassembled WGS sequence"/>
</dbReference>
<dbReference type="PANTHER" id="PTHR21366">
    <property type="entry name" value="GLYOXALASE FAMILY PROTEIN"/>
    <property type="match status" value="1"/>
</dbReference>
<dbReference type="Gene3D" id="3.10.180.10">
    <property type="entry name" value="2,3-Dihydroxybiphenyl 1,2-Dioxygenase, domain 1"/>
    <property type="match status" value="1"/>
</dbReference>
<organism evidence="2 3">
    <name type="scientific">Cyanomargarita calcarea GSE-NOS-MK-12-04C</name>
    <dbReference type="NCBI Taxonomy" id="2839659"/>
    <lineage>
        <taxon>Bacteria</taxon>
        <taxon>Bacillati</taxon>
        <taxon>Cyanobacteriota</taxon>
        <taxon>Cyanophyceae</taxon>
        <taxon>Nostocales</taxon>
        <taxon>Cyanomargaritaceae</taxon>
        <taxon>Cyanomargarita</taxon>
    </lineage>
</organism>
<accession>A0A951QU46</accession>
<dbReference type="InterPro" id="IPR037523">
    <property type="entry name" value="VOC_core"/>
</dbReference>
<reference evidence="2" key="2">
    <citation type="journal article" date="2022" name="Microbiol. Resour. Announc.">
        <title>Metagenome Sequencing to Explore Phylogenomics of Terrestrial Cyanobacteria.</title>
        <authorList>
            <person name="Ward R.D."/>
            <person name="Stajich J.E."/>
            <person name="Johansen J.R."/>
            <person name="Huntemann M."/>
            <person name="Clum A."/>
            <person name="Foster B."/>
            <person name="Foster B."/>
            <person name="Roux S."/>
            <person name="Palaniappan K."/>
            <person name="Varghese N."/>
            <person name="Mukherjee S."/>
            <person name="Reddy T.B.K."/>
            <person name="Daum C."/>
            <person name="Copeland A."/>
            <person name="Chen I.A."/>
            <person name="Ivanova N.N."/>
            <person name="Kyrpides N.C."/>
            <person name="Shapiro N."/>
            <person name="Eloe-Fadrosh E.A."/>
            <person name="Pietrasiak N."/>
        </authorList>
    </citation>
    <scope>NUCLEOTIDE SEQUENCE</scope>
    <source>
        <strain evidence="2">GSE-NOS-MK-12-04C</strain>
    </source>
</reference>
<evidence type="ECO:0000313" key="2">
    <source>
        <dbReference type="EMBL" id="MBW4671047.1"/>
    </source>
</evidence>
<evidence type="ECO:0000259" key="1">
    <source>
        <dbReference type="PROSITE" id="PS51819"/>
    </source>
</evidence>
<comment type="caution">
    <text evidence="2">The sequence shown here is derived from an EMBL/GenBank/DDBJ whole genome shotgun (WGS) entry which is preliminary data.</text>
</comment>
<dbReference type="CDD" id="cd07253">
    <property type="entry name" value="GLOD5"/>
    <property type="match status" value="1"/>
</dbReference>
<protein>
    <submittedName>
        <fullName evidence="2">VOC family protein</fullName>
    </submittedName>
</protein>